<feature type="region of interest" description="Disordered" evidence="1">
    <location>
        <begin position="27"/>
        <end position="52"/>
    </location>
</feature>
<evidence type="ECO:0000256" key="2">
    <source>
        <dbReference type="SAM" id="Phobius"/>
    </source>
</evidence>
<protein>
    <recommendedName>
        <fullName evidence="6">Transmembrane protein</fullName>
    </recommendedName>
</protein>
<keyword evidence="5" id="KW-1185">Reference proteome</keyword>
<gene>
    <name evidence="4" type="ORF">R9X50_00405100</name>
</gene>
<keyword evidence="3" id="KW-0732">Signal</keyword>
<organism evidence="4 5">
    <name type="scientific">Acrodontium crateriforme</name>
    <dbReference type="NCBI Taxonomy" id="150365"/>
    <lineage>
        <taxon>Eukaryota</taxon>
        <taxon>Fungi</taxon>
        <taxon>Dikarya</taxon>
        <taxon>Ascomycota</taxon>
        <taxon>Pezizomycotina</taxon>
        <taxon>Dothideomycetes</taxon>
        <taxon>Dothideomycetidae</taxon>
        <taxon>Mycosphaerellales</taxon>
        <taxon>Teratosphaeriaceae</taxon>
        <taxon>Acrodontium</taxon>
    </lineage>
</organism>
<evidence type="ECO:0000256" key="3">
    <source>
        <dbReference type="SAM" id="SignalP"/>
    </source>
</evidence>
<feature type="signal peptide" evidence="3">
    <location>
        <begin position="1"/>
        <end position="22"/>
    </location>
</feature>
<dbReference type="Proteomes" id="UP001303373">
    <property type="component" value="Chromosome 5"/>
</dbReference>
<feature type="region of interest" description="Disordered" evidence="1">
    <location>
        <begin position="182"/>
        <end position="212"/>
    </location>
</feature>
<evidence type="ECO:0000256" key="1">
    <source>
        <dbReference type="SAM" id="MobiDB-lite"/>
    </source>
</evidence>
<keyword evidence="2" id="KW-1133">Transmembrane helix</keyword>
<keyword evidence="2" id="KW-0472">Membrane</keyword>
<evidence type="ECO:0000313" key="4">
    <source>
        <dbReference type="EMBL" id="WPH01215.1"/>
    </source>
</evidence>
<accession>A0AAQ3RAF3</accession>
<feature type="compositionally biased region" description="Basic and acidic residues" evidence="1">
    <location>
        <begin position="196"/>
        <end position="212"/>
    </location>
</feature>
<sequence length="212" mass="22850">MVRTHTFRAALLACTLASLAQAADASTSSTSTTSSSPDTTSMPPTSDSATSSANPANILPLYNYFFVILAFAICVVGCGFFLYWRRRRIALASMQGGRQHALAEDLNAWDPRGRRRYWHGRMRSAEASREEGLNEEGEAPPPYVPKNADGTTGIGEPAVPLQTLSRDGVGLKPPDYEARYAAQPAVNDSAGTTSRIENRAVGDHETTPVRFG</sequence>
<feature type="transmembrane region" description="Helical" evidence="2">
    <location>
        <begin position="61"/>
        <end position="84"/>
    </location>
</feature>
<evidence type="ECO:0000313" key="5">
    <source>
        <dbReference type="Proteomes" id="UP001303373"/>
    </source>
</evidence>
<keyword evidence="2" id="KW-0812">Transmembrane</keyword>
<name>A0AAQ3RAF3_9PEZI</name>
<dbReference type="AlphaFoldDB" id="A0AAQ3RAF3"/>
<feature type="chain" id="PRO_5042906784" description="Transmembrane protein" evidence="3">
    <location>
        <begin position="23"/>
        <end position="212"/>
    </location>
</feature>
<proteinExistence type="predicted"/>
<reference evidence="4 5" key="1">
    <citation type="submission" date="2023-11" db="EMBL/GenBank/DDBJ databases">
        <title>An acidophilic fungus is an integral part of prey digestion in a carnivorous sundew plant.</title>
        <authorList>
            <person name="Tsai I.J."/>
        </authorList>
    </citation>
    <scope>NUCLEOTIDE SEQUENCE [LARGE SCALE GENOMIC DNA]</scope>
    <source>
        <strain evidence="4">169a</strain>
    </source>
</reference>
<dbReference type="EMBL" id="CP138584">
    <property type="protein sequence ID" value="WPH01215.1"/>
    <property type="molecule type" value="Genomic_DNA"/>
</dbReference>
<evidence type="ECO:0008006" key="6">
    <source>
        <dbReference type="Google" id="ProtNLM"/>
    </source>
</evidence>